<reference evidence="1 2" key="1">
    <citation type="submission" date="2019-10" db="EMBL/GenBank/DDBJ databases">
        <title>Streptomyces tenebrisbrunneis sp.nov., an endogenous actinomycete isolated from of Lycium ruthenicum.</title>
        <authorList>
            <person name="Ma L."/>
        </authorList>
    </citation>
    <scope>NUCLEOTIDE SEQUENCE [LARGE SCALE GENOMIC DNA]</scope>
    <source>
        <strain evidence="1 2">TRM 66187</strain>
    </source>
</reference>
<proteinExistence type="predicted"/>
<evidence type="ECO:0000313" key="2">
    <source>
        <dbReference type="Proteomes" id="UP000621266"/>
    </source>
</evidence>
<evidence type="ECO:0000313" key="1">
    <source>
        <dbReference type="EMBL" id="KAF4408665.1"/>
    </source>
</evidence>
<accession>A0ABQ7FJV9</accession>
<comment type="caution">
    <text evidence="1">The sequence shown here is derived from an EMBL/GenBank/DDBJ whole genome shotgun (WGS) entry which is preliminary data.</text>
</comment>
<dbReference type="Proteomes" id="UP000621266">
    <property type="component" value="Unassembled WGS sequence"/>
</dbReference>
<organism evidence="1 2">
    <name type="scientific">Streptomyces lycii</name>
    <dbReference type="NCBI Taxonomy" id="2654337"/>
    <lineage>
        <taxon>Bacteria</taxon>
        <taxon>Bacillati</taxon>
        <taxon>Actinomycetota</taxon>
        <taxon>Actinomycetes</taxon>
        <taxon>Kitasatosporales</taxon>
        <taxon>Streptomycetaceae</taxon>
        <taxon>Streptomyces</taxon>
    </lineage>
</organism>
<protein>
    <submittedName>
        <fullName evidence="1">Uncharacterized protein</fullName>
    </submittedName>
</protein>
<name>A0ABQ7FJV9_9ACTN</name>
<sequence>MVLVKPGDVLVFGNVGDVDAEQVSLLGGLLRDLLPDTQVVLFAEDIDMAAVPCSTS</sequence>
<keyword evidence="2" id="KW-1185">Reference proteome</keyword>
<gene>
    <name evidence="1" type="ORF">GCU69_13290</name>
</gene>
<dbReference type="EMBL" id="WHPN01000268">
    <property type="protein sequence ID" value="KAF4408665.1"/>
    <property type="molecule type" value="Genomic_DNA"/>
</dbReference>